<feature type="region of interest" description="Disordered" evidence="1">
    <location>
        <begin position="1"/>
        <end position="25"/>
    </location>
</feature>
<evidence type="ECO:0000313" key="3">
    <source>
        <dbReference type="Proteomes" id="UP000018936"/>
    </source>
</evidence>
<evidence type="ECO:0000313" key="2">
    <source>
        <dbReference type="EMBL" id="ETE68310.1"/>
    </source>
</evidence>
<dbReference type="Proteomes" id="UP000018936">
    <property type="component" value="Unassembled WGS sequence"/>
</dbReference>
<evidence type="ECO:0000256" key="1">
    <source>
        <dbReference type="SAM" id="MobiDB-lite"/>
    </source>
</evidence>
<proteinExistence type="predicted"/>
<organism evidence="2 3">
    <name type="scientific">Ophiophagus hannah</name>
    <name type="common">King cobra</name>
    <name type="synonym">Naja hannah</name>
    <dbReference type="NCBI Taxonomy" id="8665"/>
    <lineage>
        <taxon>Eukaryota</taxon>
        <taxon>Metazoa</taxon>
        <taxon>Chordata</taxon>
        <taxon>Craniata</taxon>
        <taxon>Vertebrata</taxon>
        <taxon>Euteleostomi</taxon>
        <taxon>Lepidosauria</taxon>
        <taxon>Squamata</taxon>
        <taxon>Bifurcata</taxon>
        <taxon>Unidentata</taxon>
        <taxon>Episquamata</taxon>
        <taxon>Toxicofera</taxon>
        <taxon>Serpentes</taxon>
        <taxon>Colubroidea</taxon>
        <taxon>Elapidae</taxon>
        <taxon>Elapinae</taxon>
        <taxon>Ophiophagus</taxon>
    </lineage>
</organism>
<reference evidence="2 3" key="1">
    <citation type="journal article" date="2013" name="Proc. Natl. Acad. Sci. U.S.A.">
        <title>The king cobra genome reveals dynamic gene evolution and adaptation in the snake venom system.</title>
        <authorList>
            <person name="Vonk F.J."/>
            <person name="Casewell N.R."/>
            <person name="Henkel C.V."/>
            <person name="Heimberg A.M."/>
            <person name="Jansen H.J."/>
            <person name="McCleary R.J."/>
            <person name="Kerkkamp H.M."/>
            <person name="Vos R.A."/>
            <person name="Guerreiro I."/>
            <person name="Calvete J.J."/>
            <person name="Wuster W."/>
            <person name="Woods A.E."/>
            <person name="Logan J.M."/>
            <person name="Harrison R.A."/>
            <person name="Castoe T.A."/>
            <person name="de Koning A.P."/>
            <person name="Pollock D.D."/>
            <person name="Yandell M."/>
            <person name="Calderon D."/>
            <person name="Renjifo C."/>
            <person name="Currier R.B."/>
            <person name="Salgado D."/>
            <person name="Pla D."/>
            <person name="Sanz L."/>
            <person name="Hyder A.S."/>
            <person name="Ribeiro J.M."/>
            <person name="Arntzen J.W."/>
            <person name="van den Thillart G.E."/>
            <person name="Boetzer M."/>
            <person name="Pirovano W."/>
            <person name="Dirks R.P."/>
            <person name="Spaink H.P."/>
            <person name="Duboule D."/>
            <person name="McGlinn E."/>
            <person name="Kini R.M."/>
            <person name="Richardson M.K."/>
        </authorList>
    </citation>
    <scope>NUCLEOTIDE SEQUENCE</scope>
    <source>
        <tissue evidence="2">Blood</tissue>
    </source>
</reference>
<comment type="caution">
    <text evidence="2">The sequence shown here is derived from an EMBL/GenBank/DDBJ whole genome shotgun (WGS) entry which is preliminary data.</text>
</comment>
<feature type="compositionally biased region" description="Polar residues" evidence="1">
    <location>
        <begin position="7"/>
        <end position="24"/>
    </location>
</feature>
<dbReference type="AlphaFoldDB" id="V8P1Y1"/>
<feature type="non-terminal residue" evidence="2">
    <location>
        <position position="91"/>
    </location>
</feature>
<keyword evidence="3" id="KW-1185">Reference proteome</keyword>
<sequence>MPVISENDCNGSKRSGHISNNSYLSKGGKRLTSLLLSILFLYHQQTVHQKTKYKIAGQIGNRTNPCREQASFRADHSPQIIFLFYNIWQRI</sequence>
<accession>V8P1Y1</accession>
<name>V8P1Y1_OPHHA</name>
<dbReference type="EMBL" id="AZIM01001046">
    <property type="protein sequence ID" value="ETE68310.1"/>
    <property type="molecule type" value="Genomic_DNA"/>
</dbReference>
<gene>
    <name evidence="2" type="ORF">L345_05897</name>
</gene>
<protein>
    <submittedName>
        <fullName evidence="2">Uncharacterized protein</fullName>
    </submittedName>
</protein>